<reference evidence="9 10" key="1">
    <citation type="submission" date="2019-09" db="EMBL/GenBank/DDBJ databases">
        <title>Bird 10,000 Genomes (B10K) Project - Family phase.</title>
        <authorList>
            <person name="Zhang G."/>
        </authorList>
    </citation>
    <scope>NUCLEOTIDE SEQUENCE [LARGE SCALE GENOMIC DNA]</scope>
    <source>
        <strain evidence="9">B10K-DU-002-35</strain>
        <tissue evidence="9">Muscle</tissue>
    </source>
</reference>
<dbReference type="SUPFAM" id="SSF57667">
    <property type="entry name" value="beta-beta-alpha zinc fingers"/>
    <property type="match status" value="1"/>
</dbReference>
<comment type="subcellular location">
    <subcellularLocation>
        <location evidence="1">Nucleus</location>
    </subcellularLocation>
</comment>
<dbReference type="GO" id="GO:0000978">
    <property type="term" value="F:RNA polymerase II cis-regulatory region sequence-specific DNA binding"/>
    <property type="evidence" value="ECO:0007669"/>
    <property type="project" value="TreeGrafter"/>
</dbReference>
<evidence type="ECO:0000256" key="6">
    <source>
        <dbReference type="ARBA" id="ARBA00023242"/>
    </source>
</evidence>
<keyword evidence="2" id="KW-0479">Metal-binding</keyword>
<dbReference type="AlphaFoldDB" id="A0A7L1NAI9"/>
<dbReference type="InterPro" id="IPR013087">
    <property type="entry name" value="Znf_C2H2_type"/>
</dbReference>
<dbReference type="PANTHER" id="PTHR23226:SF416">
    <property type="entry name" value="FI01424P"/>
    <property type="match status" value="1"/>
</dbReference>
<feature type="domain" description="C2H2-type" evidence="8">
    <location>
        <begin position="21"/>
        <end position="48"/>
    </location>
</feature>
<keyword evidence="4 7" id="KW-0863">Zinc-finger</keyword>
<dbReference type="PROSITE" id="PS50157">
    <property type="entry name" value="ZINC_FINGER_C2H2_2"/>
    <property type="match status" value="1"/>
</dbReference>
<feature type="non-terminal residue" evidence="9">
    <location>
        <position position="54"/>
    </location>
</feature>
<dbReference type="Gene3D" id="3.30.160.60">
    <property type="entry name" value="Classic Zinc Finger"/>
    <property type="match status" value="2"/>
</dbReference>
<evidence type="ECO:0000313" key="10">
    <source>
        <dbReference type="Proteomes" id="UP000565785"/>
    </source>
</evidence>
<dbReference type="GO" id="GO:0005634">
    <property type="term" value="C:nucleus"/>
    <property type="evidence" value="ECO:0007669"/>
    <property type="project" value="UniProtKB-SubCell"/>
</dbReference>
<dbReference type="FunFam" id="3.30.160.60:FF:002254">
    <property type="entry name" value="Zinc finger protein 540"/>
    <property type="match status" value="1"/>
</dbReference>
<accession>A0A7L1NAI9</accession>
<evidence type="ECO:0000256" key="7">
    <source>
        <dbReference type="PROSITE-ProRule" id="PRU00042"/>
    </source>
</evidence>
<proteinExistence type="predicted"/>
<dbReference type="SMART" id="SM00355">
    <property type="entry name" value="ZnF_C2H2"/>
    <property type="match status" value="1"/>
</dbReference>
<dbReference type="Pfam" id="PF00096">
    <property type="entry name" value="zf-C2H2"/>
    <property type="match status" value="1"/>
</dbReference>
<evidence type="ECO:0000256" key="2">
    <source>
        <dbReference type="ARBA" id="ARBA00022723"/>
    </source>
</evidence>
<protein>
    <submittedName>
        <fullName evidence="9">ZN558 protein</fullName>
    </submittedName>
</protein>
<dbReference type="PANTHER" id="PTHR23226">
    <property type="entry name" value="ZINC FINGER AND SCAN DOMAIN-CONTAINING"/>
    <property type="match status" value="1"/>
</dbReference>
<dbReference type="OrthoDB" id="9439903at2759"/>
<dbReference type="Proteomes" id="UP000565785">
    <property type="component" value="Unassembled WGS sequence"/>
</dbReference>
<dbReference type="PROSITE" id="PS00028">
    <property type="entry name" value="ZINC_FINGER_C2H2_1"/>
    <property type="match status" value="1"/>
</dbReference>
<evidence type="ECO:0000313" key="9">
    <source>
        <dbReference type="EMBL" id="NXN96808.1"/>
    </source>
</evidence>
<dbReference type="GO" id="GO:0000981">
    <property type="term" value="F:DNA-binding transcription factor activity, RNA polymerase II-specific"/>
    <property type="evidence" value="ECO:0007669"/>
    <property type="project" value="TreeGrafter"/>
</dbReference>
<dbReference type="EMBL" id="VXBP01004586">
    <property type="protein sequence ID" value="NXN96808.1"/>
    <property type="molecule type" value="Genomic_DNA"/>
</dbReference>
<keyword evidence="3" id="KW-0677">Repeat</keyword>
<evidence type="ECO:0000256" key="4">
    <source>
        <dbReference type="ARBA" id="ARBA00022771"/>
    </source>
</evidence>
<evidence type="ECO:0000259" key="8">
    <source>
        <dbReference type="PROSITE" id="PS50157"/>
    </source>
</evidence>
<dbReference type="InterPro" id="IPR036236">
    <property type="entry name" value="Znf_C2H2_sf"/>
</dbReference>
<feature type="non-terminal residue" evidence="9">
    <location>
        <position position="1"/>
    </location>
</feature>
<dbReference type="GO" id="GO:0008270">
    <property type="term" value="F:zinc ion binding"/>
    <property type="evidence" value="ECO:0007669"/>
    <property type="project" value="UniProtKB-KW"/>
</dbReference>
<organism evidence="9 10">
    <name type="scientific">Rhinopomastus cyanomelas</name>
    <name type="common">Common scimitarbill</name>
    <dbReference type="NCBI Taxonomy" id="113115"/>
    <lineage>
        <taxon>Eukaryota</taxon>
        <taxon>Metazoa</taxon>
        <taxon>Chordata</taxon>
        <taxon>Craniata</taxon>
        <taxon>Vertebrata</taxon>
        <taxon>Euteleostomi</taxon>
        <taxon>Archelosauria</taxon>
        <taxon>Archosauria</taxon>
        <taxon>Dinosauria</taxon>
        <taxon>Saurischia</taxon>
        <taxon>Theropoda</taxon>
        <taxon>Coelurosauria</taxon>
        <taxon>Aves</taxon>
        <taxon>Neognathae</taxon>
        <taxon>Neoaves</taxon>
        <taxon>Telluraves</taxon>
        <taxon>Coraciimorphae</taxon>
        <taxon>Bucerotiformes</taxon>
        <taxon>Rhinopomastidae</taxon>
        <taxon>Rhinopomastus</taxon>
    </lineage>
</organism>
<keyword evidence="5" id="KW-0862">Zinc</keyword>
<evidence type="ECO:0000256" key="5">
    <source>
        <dbReference type="ARBA" id="ARBA00022833"/>
    </source>
</evidence>
<name>A0A7L1NAI9_RHICY</name>
<comment type="caution">
    <text evidence="9">The sequence shown here is derived from an EMBL/GenBank/DDBJ whole genome shotgun (WGS) entry which is preliminary data.</text>
</comment>
<sequence length="54" mass="6200">SFSARSSYVQHCLLHTGEKPYTCFDCGKSFRRSSQLKEHTRTHTGEKPYQCGDC</sequence>
<keyword evidence="10" id="KW-1185">Reference proteome</keyword>
<gene>
    <name evidence="9" type="primary">Znf558_1</name>
    <name evidence="9" type="ORF">RHICYA_R10546</name>
</gene>
<evidence type="ECO:0000256" key="1">
    <source>
        <dbReference type="ARBA" id="ARBA00004123"/>
    </source>
</evidence>
<evidence type="ECO:0000256" key="3">
    <source>
        <dbReference type="ARBA" id="ARBA00022737"/>
    </source>
</evidence>
<keyword evidence="6" id="KW-0539">Nucleus</keyword>